<dbReference type="PANTHER" id="PTHR36445:SF1">
    <property type="entry name" value="GTP CYCLOHYDROLASE MPTA"/>
    <property type="match status" value="1"/>
</dbReference>
<evidence type="ECO:0000256" key="1">
    <source>
        <dbReference type="ARBA" id="ARBA00022801"/>
    </source>
</evidence>
<keyword evidence="1" id="KW-0378">Hydrolase</keyword>
<gene>
    <name evidence="2" type="ORF">ENM78_05920</name>
</gene>
<proteinExistence type="predicted"/>
<evidence type="ECO:0008006" key="3">
    <source>
        <dbReference type="Google" id="ProtNLM"/>
    </source>
</evidence>
<dbReference type="InterPro" id="IPR003801">
    <property type="entry name" value="GTP_cyclohydrolase_FolE2/MptA"/>
</dbReference>
<dbReference type="AlphaFoldDB" id="A0A7J3ZLL9"/>
<reference evidence="2" key="1">
    <citation type="journal article" date="2020" name="mSystems">
        <title>Genome- and Community-Level Interaction Insights into Carbon Utilization and Element Cycling Functions of Hydrothermarchaeota in Hydrothermal Sediment.</title>
        <authorList>
            <person name="Zhou Z."/>
            <person name="Liu Y."/>
            <person name="Xu W."/>
            <person name="Pan J."/>
            <person name="Luo Z.H."/>
            <person name="Li M."/>
        </authorList>
    </citation>
    <scope>NUCLEOTIDE SEQUENCE [LARGE SCALE GENOMIC DNA]</scope>
    <source>
        <strain evidence="2">SpSt-1116</strain>
    </source>
</reference>
<dbReference type="PANTHER" id="PTHR36445">
    <property type="entry name" value="GTP CYCLOHYDROLASE MPTA"/>
    <property type="match status" value="1"/>
</dbReference>
<accession>A0A7J3ZLL9</accession>
<sequence>MNSAPDIHYQQPEWKFKIQRVGAVRVPLYAPLQLAAEECAVLPVLIDAFVDLPETLRGLHVSRTIRSIESSVQLLERERERKPCRSIFELASQICNLLLEEHEYASESAVSLKTHYPIEGQLVKIEYSMTMRRDGSREASLVLGFMGITACPSAKALYSFYERSAYNESPTHTQRATLKVALKLRGEAKIPMNVLYETLKQAFPATPIASLGRVEEYRLVKSAIAGSMFTEDVARKAAWLVLTRIAPMLQVHGSAIISVESMESVHPYNLKATLKVSW</sequence>
<dbReference type="Gene3D" id="3.10.270.10">
    <property type="entry name" value="Urate Oxidase"/>
    <property type="match status" value="1"/>
</dbReference>
<protein>
    <recommendedName>
        <fullName evidence="3">GTP cyclohydrolase I FolE2</fullName>
    </recommendedName>
</protein>
<comment type="caution">
    <text evidence="2">The sequence shown here is derived from an EMBL/GenBank/DDBJ whole genome shotgun (WGS) entry which is preliminary data.</text>
</comment>
<organism evidence="2">
    <name type="scientific">Fervidicoccus fontis</name>
    <dbReference type="NCBI Taxonomy" id="683846"/>
    <lineage>
        <taxon>Archaea</taxon>
        <taxon>Thermoproteota</taxon>
        <taxon>Thermoprotei</taxon>
        <taxon>Fervidicoccales</taxon>
        <taxon>Fervidicoccaceae</taxon>
        <taxon>Fervidicoccus</taxon>
    </lineage>
</organism>
<dbReference type="EMBL" id="DRZC01000079">
    <property type="protein sequence ID" value="HHQ80967.1"/>
    <property type="molecule type" value="Genomic_DNA"/>
</dbReference>
<dbReference type="GO" id="GO:0003934">
    <property type="term" value="F:GTP cyclohydrolase I activity"/>
    <property type="evidence" value="ECO:0007669"/>
    <property type="project" value="InterPro"/>
</dbReference>
<dbReference type="Pfam" id="PF02649">
    <property type="entry name" value="GCHY-1"/>
    <property type="match status" value="1"/>
</dbReference>
<name>A0A7J3ZLL9_9CREN</name>
<evidence type="ECO:0000313" key="2">
    <source>
        <dbReference type="EMBL" id="HHQ80967.1"/>
    </source>
</evidence>